<name>A0A367QY11_9NOSO</name>
<dbReference type="AlphaFoldDB" id="A0A367QY11"/>
<evidence type="ECO:0000313" key="1">
    <source>
        <dbReference type="EMBL" id="RCJ29096.1"/>
    </source>
</evidence>
<keyword evidence="2" id="KW-1185">Reference proteome</keyword>
<proteinExistence type="predicted"/>
<dbReference type="Proteomes" id="UP000252107">
    <property type="component" value="Unassembled WGS sequence"/>
</dbReference>
<reference evidence="1" key="1">
    <citation type="submission" date="2016-04" db="EMBL/GenBank/DDBJ databases">
        <authorList>
            <person name="Tabuchi Yagui T.R."/>
        </authorList>
    </citation>
    <scope>NUCLEOTIDE SEQUENCE [LARGE SCALE GENOMIC DNA]</scope>
    <source>
        <strain evidence="1">NIES-26</strain>
    </source>
</reference>
<accession>A0A367QY11</accession>
<protein>
    <submittedName>
        <fullName evidence="1">Uncharacterized protein</fullName>
    </submittedName>
</protein>
<gene>
    <name evidence="1" type="ORF">A6770_01520</name>
</gene>
<evidence type="ECO:0000313" key="2">
    <source>
        <dbReference type="Proteomes" id="UP000252107"/>
    </source>
</evidence>
<sequence length="90" mass="10465">MQPILLSSEEVGRRAREIYENSIRQQVEREENIGKMVIIDIETGEYAVDKTGIESSHLLRQKNPYARLFGIRIGYKVAVSFSGEMERDYR</sequence>
<dbReference type="EMBL" id="LXQD01000295">
    <property type="protein sequence ID" value="RCJ29096.1"/>
    <property type="molecule type" value="Genomic_DNA"/>
</dbReference>
<organism evidence="1 2">
    <name type="scientific">Nostoc minutum NIES-26</name>
    <dbReference type="NCBI Taxonomy" id="1844469"/>
    <lineage>
        <taxon>Bacteria</taxon>
        <taxon>Bacillati</taxon>
        <taxon>Cyanobacteriota</taxon>
        <taxon>Cyanophyceae</taxon>
        <taxon>Nostocales</taxon>
        <taxon>Nostocaceae</taxon>
        <taxon>Nostoc</taxon>
    </lineage>
</organism>
<comment type="caution">
    <text evidence="1">The sequence shown here is derived from an EMBL/GenBank/DDBJ whole genome shotgun (WGS) entry which is preliminary data.</text>
</comment>